<proteinExistence type="predicted"/>
<dbReference type="EMBL" id="GGEC01007070">
    <property type="protein sequence ID" value="MBW87553.1"/>
    <property type="molecule type" value="Transcribed_RNA"/>
</dbReference>
<dbReference type="AlphaFoldDB" id="A0A2P2J256"/>
<evidence type="ECO:0000313" key="1">
    <source>
        <dbReference type="EMBL" id="MBW87553.1"/>
    </source>
</evidence>
<reference evidence="1" key="1">
    <citation type="submission" date="2018-02" db="EMBL/GenBank/DDBJ databases">
        <title>Rhizophora mucronata_Transcriptome.</title>
        <authorList>
            <person name="Meera S.P."/>
            <person name="Sreeshan A."/>
            <person name="Augustine A."/>
        </authorList>
    </citation>
    <scope>NUCLEOTIDE SEQUENCE</scope>
    <source>
        <tissue evidence="1">Leaf</tissue>
    </source>
</reference>
<organism evidence="1">
    <name type="scientific">Rhizophora mucronata</name>
    <name type="common">Asiatic mangrove</name>
    <dbReference type="NCBI Taxonomy" id="61149"/>
    <lineage>
        <taxon>Eukaryota</taxon>
        <taxon>Viridiplantae</taxon>
        <taxon>Streptophyta</taxon>
        <taxon>Embryophyta</taxon>
        <taxon>Tracheophyta</taxon>
        <taxon>Spermatophyta</taxon>
        <taxon>Magnoliopsida</taxon>
        <taxon>eudicotyledons</taxon>
        <taxon>Gunneridae</taxon>
        <taxon>Pentapetalae</taxon>
        <taxon>rosids</taxon>
        <taxon>fabids</taxon>
        <taxon>Malpighiales</taxon>
        <taxon>Rhizophoraceae</taxon>
        <taxon>Rhizophora</taxon>
    </lineage>
</organism>
<protein>
    <submittedName>
        <fullName evidence="1">Uncharacterized protein</fullName>
    </submittedName>
</protein>
<accession>A0A2P2J256</accession>
<name>A0A2P2J256_RHIMU</name>
<sequence length="43" mass="5001">MKFLVVASRVADMQMFNLVICVANFIGISQRHLCLWSNIMDRE</sequence>